<reference evidence="17 18" key="1">
    <citation type="submission" date="2018-09" db="EMBL/GenBank/DDBJ databases">
        <authorList>
            <person name="Wang F."/>
        </authorList>
    </citation>
    <scope>NUCLEOTIDE SEQUENCE [LARGE SCALE GENOMIC DNA]</scope>
    <source>
        <strain evidence="17 18">PLHSC7-2</strain>
    </source>
</reference>
<evidence type="ECO:0000256" key="14">
    <source>
        <dbReference type="SAM" id="Phobius"/>
    </source>
</evidence>
<proteinExistence type="predicted"/>
<dbReference type="InterPro" id="IPR003660">
    <property type="entry name" value="HAMP_dom"/>
</dbReference>
<keyword evidence="7 14" id="KW-0812">Transmembrane</keyword>
<dbReference type="InterPro" id="IPR050398">
    <property type="entry name" value="HssS/ArlS-like"/>
</dbReference>
<dbReference type="PANTHER" id="PTHR45528:SF1">
    <property type="entry name" value="SENSOR HISTIDINE KINASE CPXA"/>
    <property type="match status" value="1"/>
</dbReference>
<evidence type="ECO:0000256" key="3">
    <source>
        <dbReference type="ARBA" id="ARBA00012438"/>
    </source>
</evidence>
<dbReference type="CDD" id="cd00082">
    <property type="entry name" value="HisKA"/>
    <property type="match status" value="1"/>
</dbReference>
<feature type="transmembrane region" description="Helical" evidence="14">
    <location>
        <begin position="6"/>
        <end position="29"/>
    </location>
</feature>
<evidence type="ECO:0000256" key="4">
    <source>
        <dbReference type="ARBA" id="ARBA00022475"/>
    </source>
</evidence>
<dbReference type="InterPro" id="IPR036097">
    <property type="entry name" value="HisK_dim/P_sf"/>
</dbReference>
<dbReference type="FunFam" id="3.30.565.10:FF:000011">
    <property type="entry name" value="Sensor histidine kinase CpxA"/>
    <property type="match status" value="1"/>
</dbReference>
<dbReference type="SMART" id="SM00304">
    <property type="entry name" value="HAMP"/>
    <property type="match status" value="1"/>
</dbReference>
<evidence type="ECO:0000256" key="6">
    <source>
        <dbReference type="ARBA" id="ARBA00022679"/>
    </source>
</evidence>
<keyword evidence="12" id="KW-0902">Two-component regulatory system</keyword>
<evidence type="ECO:0000256" key="11">
    <source>
        <dbReference type="ARBA" id="ARBA00022989"/>
    </source>
</evidence>
<evidence type="ECO:0000313" key="17">
    <source>
        <dbReference type="EMBL" id="RJG49485.1"/>
    </source>
</evidence>
<dbReference type="Gene3D" id="3.30.565.10">
    <property type="entry name" value="Histidine kinase-like ATPase, C-terminal domain"/>
    <property type="match status" value="1"/>
</dbReference>
<dbReference type="GO" id="GO:0005524">
    <property type="term" value="F:ATP binding"/>
    <property type="evidence" value="ECO:0007669"/>
    <property type="project" value="UniProtKB-KW"/>
</dbReference>
<evidence type="ECO:0000256" key="2">
    <source>
        <dbReference type="ARBA" id="ARBA00004651"/>
    </source>
</evidence>
<evidence type="ECO:0000256" key="10">
    <source>
        <dbReference type="ARBA" id="ARBA00022840"/>
    </source>
</evidence>
<dbReference type="Pfam" id="PF00672">
    <property type="entry name" value="HAMP"/>
    <property type="match status" value="1"/>
</dbReference>
<dbReference type="RefSeq" id="WP_119909820.1">
    <property type="nucleotide sequence ID" value="NZ_QZCH01000004.1"/>
</dbReference>
<evidence type="ECO:0000256" key="13">
    <source>
        <dbReference type="ARBA" id="ARBA00023136"/>
    </source>
</evidence>
<keyword evidence="6" id="KW-0808">Transferase</keyword>
<reference evidence="17 18" key="2">
    <citation type="submission" date="2019-01" db="EMBL/GenBank/DDBJ databases">
        <title>Motilimonas pumilus sp. nov., isolated from the gut of sea cucumber (Apostichopus japonicus).</title>
        <authorList>
            <person name="Wang F.-Q."/>
            <person name="Ren L.-H."/>
            <person name="Lin Y.-W."/>
            <person name="Sun G.-H."/>
            <person name="Du Z.-J."/>
            <person name="Zhao J.-X."/>
            <person name="Liu X.-J."/>
            <person name="Liu L.-J."/>
        </authorList>
    </citation>
    <scope>NUCLEOTIDE SEQUENCE [LARGE SCALE GENOMIC DNA]</scope>
    <source>
        <strain evidence="17 18">PLHSC7-2</strain>
    </source>
</reference>
<comment type="caution">
    <text evidence="17">The sequence shown here is derived from an EMBL/GenBank/DDBJ whole genome shotgun (WGS) entry which is preliminary data.</text>
</comment>
<feature type="domain" description="Histidine kinase" evidence="15">
    <location>
        <begin position="241"/>
        <end position="446"/>
    </location>
</feature>
<keyword evidence="10" id="KW-0067">ATP-binding</keyword>
<dbReference type="PROSITE" id="PS50109">
    <property type="entry name" value="HIS_KIN"/>
    <property type="match status" value="1"/>
</dbReference>
<dbReference type="GO" id="GO:0000155">
    <property type="term" value="F:phosphorelay sensor kinase activity"/>
    <property type="evidence" value="ECO:0007669"/>
    <property type="project" value="InterPro"/>
</dbReference>
<evidence type="ECO:0000256" key="5">
    <source>
        <dbReference type="ARBA" id="ARBA00022553"/>
    </source>
</evidence>
<dbReference type="SUPFAM" id="SSF47384">
    <property type="entry name" value="Homodimeric domain of signal transducing histidine kinase"/>
    <property type="match status" value="1"/>
</dbReference>
<evidence type="ECO:0000259" key="15">
    <source>
        <dbReference type="PROSITE" id="PS50109"/>
    </source>
</evidence>
<accession>A0A418YHC1</accession>
<dbReference type="Pfam" id="PF00512">
    <property type="entry name" value="HisKA"/>
    <property type="match status" value="1"/>
</dbReference>
<dbReference type="AlphaFoldDB" id="A0A418YHC1"/>
<evidence type="ECO:0000313" key="18">
    <source>
        <dbReference type="Proteomes" id="UP000283255"/>
    </source>
</evidence>
<keyword evidence="13 14" id="KW-0472">Membrane</keyword>
<evidence type="ECO:0000256" key="1">
    <source>
        <dbReference type="ARBA" id="ARBA00000085"/>
    </source>
</evidence>
<dbReference type="InterPro" id="IPR004358">
    <property type="entry name" value="Sig_transdc_His_kin-like_C"/>
</dbReference>
<evidence type="ECO:0000256" key="12">
    <source>
        <dbReference type="ARBA" id="ARBA00023012"/>
    </source>
</evidence>
<keyword evidence="4" id="KW-1003">Cell membrane</keyword>
<organism evidence="17 18">
    <name type="scientific">Motilimonas pumila</name>
    <dbReference type="NCBI Taxonomy" id="2303987"/>
    <lineage>
        <taxon>Bacteria</taxon>
        <taxon>Pseudomonadati</taxon>
        <taxon>Pseudomonadota</taxon>
        <taxon>Gammaproteobacteria</taxon>
        <taxon>Alteromonadales</taxon>
        <taxon>Alteromonadales genera incertae sedis</taxon>
        <taxon>Motilimonas</taxon>
    </lineage>
</organism>
<sequence length="446" mass="50431">MNLINSLFFKIFAGFWLLILILVAILVTLPKLEQSQPQLLDLYGIELLDKTSHALFSQITRHPERSLKEAIDKFRHPSRFKLYAMHPDGRFLNDHVPKPIRRFVIDSENISKPMMWKSHKGIVVGPISFYYNQEPLLLYAYKNLNHETNRLVLRWLLDNPGLLILITLLVSTPVCLLLAWHLTSPLRQLQKASDQIAKGQLDTQIPQQQRKDEIGELANGMDHMVLSLKNMLAGQQRLLSDISHELRSPLTRLRLALAISKKTQGESAELARIDVEADRLEQMIADLLGLARNQFQPQDIQTVQLDSLLEELLADAHFEAEQKGKQFIYTEPPAIELRAYPGLISSAIENVIRNAIKYASSTIKFDCQLTHKQIVFVIEDDGPGIPDHEIAHIFRPFYRVSEARDRESGGTGLGLAICDNAMHKHGGSVEAHNGEPGLVVTLTLPV</sequence>
<evidence type="ECO:0000256" key="8">
    <source>
        <dbReference type="ARBA" id="ARBA00022741"/>
    </source>
</evidence>
<dbReference type="SUPFAM" id="SSF158472">
    <property type="entry name" value="HAMP domain-like"/>
    <property type="match status" value="1"/>
</dbReference>
<dbReference type="InterPro" id="IPR036890">
    <property type="entry name" value="HATPase_C_sf"/>
</dbReference>
<evidence type="ECO:0000256" key="9">
    <source>
        <dbReference type="ARBA" id="ARBA00022777"/>
    </source>
</evidence>
<dbReference type="EC" id="2.7.13.3" evidence="3"/>
<dbReference type="GO" id="GO:0005886">
    <property type="term" value="C:plasma membrane"/>
    <property type="evidence" value="ECO:0007669"/>
    <property type="project" value="UniProtKB-SubCell"/>
</dbReference>
<keyword evidence="8" id="KW-0547">Nucleotide-binding</keyword>
<comment type="catalytic activity">
    <reaction evidence="1">
        <text>ATP + protein L-histidine = ADP + protein N-phospho-L-histidine.</text>
        <dbReference type="EC" id="2.7.13.3"/>
    </reaction>
</comment>
<dbReference type="PANTHER" id="PTHR45528">
    <property type="entry name" value="SENSOR HISTIDINE KINASE CPXA"/>
    <property type="match status" value="1"/>
</dbReference>
<dbReference type="OrthoDB" id="9804645at2"/>
<keyword evidence="11 14" id="KW-1133">Transmembrane helix</keyword>
<keyword evidence="18" id="KW-1185">Reference proteome</keyword>
<dbReference type="Pfam" id="PF02518">
    <property type="entry name" value="HATPase_c"/>
    <property type="match status" value="1"/>
</dbReference>
<keyword evidence="9" id="KW-0418">Kinase</keyword>
<evidence type="ECO:0000259" key="16">
    <source>
        <dbReference type="PROSITE" id="PS50885"/>
    </source>
</evidence>
<dbReference type="CDD" id="cd06225">
    <property type="entry name" value="HAMP"/>
    <property type="match status" value="1"/>
</dbReference>
<dbReference type="InterPro" id="IPR005467">
    <property type="entry name" value="His_kinase_dom"/>
</dbReference>
<dbReference type="SMART" id="SM00387">
    <property type="entry name" value="HATPase_c"/>
    <property type="match status" value="1"/>
</dbReference>
<protein>
    <recommendedName>
        <fullName evidence="3">histidine kinase</fullName>
        <ecNumber evidence="3">2.7.13.3</ecNumber>
    </recommendedName>
</protein>
<dbReference type="SUPFAM" id="SSF55874">
    <property type="entry name" value="ATPase domain of HSP90 chaperone/DNA topoisomerase II/histidine kinase"/>
    <property type="match status" value="1"/>
</dbReference>
<dbReference type="EMBL" id="QZCH01000004">
    <property type="protein sequence ID" value="RJG49485.1"/>
    <property type="molecule type" value="Genomic_DNA"/>
</dbReference>
<keyword evidence="5" id="KW-0597">Phosphoprotein</keyword>
<comment type="subcellular location">
    <subcellularLocation>
        <location evidence="2">Cell membrane</location>
        <topology evidence="2">Multi-pass membrane protein</topology>
    </subcellularLocation>
</comment>
<dbReference type="Gene3D" id="1.10.8.500">
    <property type="entry name" value="HAMP domain in histidine kinase"/>
    <property type="match status" value="1"/>
</dbReference>
<name>A0A418YHC1_9GAMM</name>
<feature type="transmembrane region" description="Helical" evidence="14">
    <location>
        <begin position="161"/>
        <end position="182"/>
    </location>
</feature>
<dbReference type="Gene3D" id="1.10.287.130">
    <property type="match status" value="1"/>
</dbReference>
<evidence type="ECO:0000256" key="7">
    <source>
        <dbReference type="ARBA" id="ARBA00022692"/>
    </source>
</evidence>
<dbReference type="PROSITE" id="PS50885">
    <property type="entry name" value="HAMP"/>
    <property type="match status" value="1"/>
</dbReference>
<gene>
    <name evidence="17" type="ORF">D1Z90_05880</name>
</gene>
<dbReference type="SMART" id="SM00388">
    <property type="entry name" value="HisKA"/>
    <property type="match status" value="1"/>
</dbReference>
<dbReference type="Proteomes" id="UP000283255">
    <property type="component" value="Unassembled WGS sequence"/>
</dbReference>
<dbReference type="InterPro" id="IPR003661">
    <property type="entry name" value="HisK_dim/P_dom"/>
</dbReference>
<dbReference type="InterPro" id="IPR003594">
    <property type="entry name" value="HATPase_dom"/>
</dbReference>
<feature type="domain" description="HAMP" evidence="16">
    <location>
        <begin position="180"/>
        <end position="233"/>
    </location>
</feature>
<feature type="transmembrane region" description="Helical" evidence="14">
    <location>
        <begin position="121"/>
        <end position="141"/>
    </location>
</feature>
<dbReference type="PRINTS" id="PR00344">
    <property type="entry name" value="BCTRLSENSOR"/>
</dbReference>